<dbReference type="AlphaFoldDB" id="A0A165LH90"/>
<keyword evidence="1" id="KW-0175">Coiled coil</keyword>
<organism evidence="2 3">
    <name type="scientific">Daedalea quercina L-15889</name>
    <dbReference type="NCBI Taxonomy" id="1314783"/>
    <lineage>
        <taxon>Eukaryota</taxon>
        <taxon>Fungi</taxon>
        <taxon>Dikarya</taxon>
        <taxon>Basidiomycota</taxon>
        <taxon>Agaricomycotina</taxon>
        <taxon>Agaricomycetes</taxon>
        <taxon>Polyporales</taxon>
        <taxon>Fomitopsis</taxon>
    </lineage>
</organism>
<feature type="coiled-coil region" evidence="1">
    <location>
        <begin position="19"/>
        <end position="81"/>
    </location>
</feature>
<evidence type="ECO:0000313" key="3">
    <source>
        <dbReference type="Proteomes" id="UP000076727"/>
    </source>
</evidence>
<reference evidence="2 3" key="1">
    <citation type="journal article" date="2016" name="Mol. Biol. Evol.">
        <title>Comparative Genomics of Early-Diverging Mushroom-Forming Fungi Provides Insights into the Origins of Lignocellulose Decay Capabilities.</title>
        <authorList>
            <person name="Nagy L.G."/>
            <person name="Riley R."/>
            <person name="Tritt A."/>
            <person name="Adam C."/>
            <person name="Daum C."/>
            <person name="Floudas D."/>
            <person name="Sun H."/>
            <person name="Yadav J.S."/>
            <person name="Pangilinan J."/>
            <person name="Larsson K.H."/>
            <person name="Matsuura K."/>
            <person name="Barry K."/>
            <person name="Labutti K."/>
            <person name="Kuo R."/>
            <person name="Ohm R.A."/>
            <person name="Bhattacharya S.S."/>
            <person name="Shirouzu T."/>
            <person name="Yoshinaga Y."/>
            <person name="Martin F.M."/>
            <person name="Grigoriev I.V."/>
            <person name="Hibbett D.S."/>
        </authorList>
    </citation>
    <scope>NUCLEOTIDE SEQUENCE [LARGE SCALE GENOMIC DNA]</scope>
    <source>
        <strain evidence="2 3">L-15889</strain>
    </source>
</reference>
<keyword evidence="3" id="KW-1185">Reference proteome</keyword>
<dbReference type="EMBL" id="KV429129">
    <property type="protein sequence ID" value="KZT64414.1"/>
    <property type="molecule type" value="Genomic_DNA"/>
</dbReference>
<accession>A0A165LH90</accession>
<name>A0A165LH90_9APHY</name>
<dbReference type="Proteomes" id="UP000076727">
    <property type="component" value="Unassembled WGS sequence"/>
</dbReference>
<sequence length="108" mass="12373">MSGQRYREFEDTLLSNEIIRALANELKALRARLVAIEDENRDLQAEMRRTTGEKKKLQMLNNVLKARNLEVEGENHSLQQELHGVRQCLQAASLKDVIRGALSMNSVR</sequence>
<evidence type="ECO:0000256" key="1">
    <source>
        <dbReference type="SAM" id="Coils"/>
    </source>
</evidence>
<proteinExistence type="predicted"/>
<evidence type="ECO:0000313" key="2">
    <source>
        <dbReference type="EMBL" id="KZT64414.1"/>
    </source>
</evidence>
<gene>
    <name evidence="2" type="ORF">DAEQUDRAFT_610579</name>
</gene>
<protein>
    <submittedName>
        <fullName evidence="2">Uncharacterized protein</fullName>
    </submittedName>
</protein>